<evidence type="ECO:0000256" key="2">
    <source>
        <dbReference type="ARBA" id="ARBA00022670"/>
    </source>
</evidence>
<comment type="cofactor">
    <cofactor evidence="1">
        <name>Zn(2+)</name>
        <dbReference type="ChEBI" id="CHEBI:29105"/>
    </cofactor>
</comment>
<proteinExistence type="predicted"/>
<dbReference type="CDD" id="cd07333">
    <property type="entry name" value="M48C_bepA_like"/>
    <property type="match status" value="1"/>
</dbReference>
<dbReference type="PROSITE" id="PS51257">
    <property type="entry name" value="PROKAR_LIPOPROTEIN"/>
    <property type="match status" value="1"/>
</dbReference>
<evidence type="ECO:0000313" key="10">
    <source>
        <dbReference type="Proteomes" id="UP001301140"/>
    </source>
</evidence>
<keyword evidence="3" id="KW-0479">Metal-binding</keyword>
<evidence type="ECO:0000256" key="3">
    <source>
        <dbReference type="ARBA" id="ARBA00022723"/>
    </source>
</evidence>
<dbReference type="GO" id="GO:0004222">
    <property type="term" value="F:metalloendopeptidase activity"/>
    <property type="evidence" value="ECO:0007669"/>
    <property type="project" value="InterPro"/>
</dbReference>
<dbReference type="AlphaFoldDB" id="A0AAP3XSA8"/>
<dbReference type="PANTHER" id="PTHR22726:SF1">
    <property type="entry name" value="METALLOENDOPEPTIDASE OMA1, MITOCHONDRIAL"/>
    <property type="match status" value="1"/>
</dbReference>
<evidence type="ECO:0000313" key="9">
    <source>
        <dbReference type="EMBL" id="MDF1587104.1"/>
    </source>
</evidence>
<dbReference type="EMBL" id="JARGEQ010000126">
    <property type="protein sequence ID" value="MDF1587104.1"/>
    <property type="molecule type" value="Genomic_DNA"/>
</dbReference>
<dbReference type="GO" id="GO:0016020">
    <property type="term" value="C:membrane"/>
    <property type="evidence" value="ECO:0007669"/>
    <property type="project" value="TreeGrafter"/>
</dbReference>
<evidence type="ECO:0000256" key="1">
    <source>
        <dbReference type="ARBA" id="ARBA00001947"/>
    </source>
</evidence>
<feature type="chain" id="PRO_5042981669" evidence="7">
    <location>
        <begin position="19"/>
        <end position="490"/>
    </location>
</feature>
<keyword evidence="7" id="KW-0732">Signal</keyword>
<sequence length="490" mass="52091">MKAWRRPFLGAVAAVAIAATGACTPVRNPATGDTQYTSMSPAQEAAIGKDEHPKVLAEFGGAYADPALQAYVERVGRSLGQVSELKDQTFTFTVLDSDVVNAFALPGGYVYVSRGLLALADNEAELAGVLGHEIGHVTARHTAQRYDRAMLGQLGSLGAAILGGVLLGDAGAQMGQQVGSLGATAYVQGFSRSQELEADQLGIRYMARAGYDPEAMVSFLDAMDGYGALNRQLSGRSEETPTWLASHPRARDRVRDAAQTAEAQAGQGRVESAAYMSAVDGMIFGDSPEQGHVRGNVFVHPKLDFRFEAPAGFKLVNTPAAVLGKGPRGQIMRFDAASAKSADPAAYLTQEWAAKLQPQNLRRFEANGRPAATATAPVAINGKKTQALLAAVAMGEGRMYRFVFASPQLGADSAAFEGVVRSLRRLTAAERADAVPLRIRIHTVQPGDTIDGLARRMQVDEAAREWFVLLNGLQDGRLVPGQKVKLVVRG</sequence>
<dbReference type="InterPro" id="IPR018392">
    <property type="entry name" value="LysM"/>
</dbReference>
<reference evidence="9 10" key="1">
    <citation type="submission" date="2023-03" db="EMBL/GenBank/DDBJ databases">
        <title>YIM 152171 draft genome.</title>
        <authorList>
            <person name="Yang Z."/>
        </authorList>
    </citation>
    <scope>NUCLEOTIDE SEQUENCE [LARGE SCALE GENOMIC DNA]</scope>
    <source>
        <strain evidence="9 10">YIM 152171</strain>
    </source>
</reference>
<dbReference type="GO" id="GO:0051603">
    <property type="term" value="P:proteolysis involved in protein catabolic process"/>
    <property type="evidence" value="ECO:0007669"/>
    <property type="project" value="TreeGrafter"/>
</dbReference>
<dbReference type="EC" id="3.4.24.-" evidence="9"/>
<evidence type="ECO:0000256" key="4">
    <source>
        <dbReference type="ARBA" id="ARBA00022801"/>
    </source>
</evidence>
<comment type="caution">
    <text evidence="9">The sequence shown here is derived from an EMBL/GenBank/DDBJ whole genome shotgun (WGS) entry which is preliminary data.</text>
</comment>
<dbReference type="InterPro" id="IPR036779">
    <property type="entry name" value="LysM_dom_sf"/>
</dbReference>
<keyword evidence="6 9" id="KW-0482">Metalloprotease</keyword>
<protein>
    <submittedName>
        <fullName evidence="9">M48 family metalloprotease</fullName>
        <ecNumber evidence="9">3.4.24.-</ecNumber>
    </submittedName>
</protein>
<dbReference type="InterPro" id="IPR051156">
    <property type="entry name" value="Mito/Outer_Membr_Metalloprot"/>
</dbReference>
<name>A0AAP3XSA8_9PROT</name>
<dbReference type="PANTHER" id="PTHR22726">
    <property type="entry name" value="METALLOENDOPEPTIDASE OMA1"/>
    <property type="match status" value="1"/>
</dbReference>
<feature type="signal peptide" evidence="7">
    <location>
        <begin position="1"/>
        <end position="18"/>
    </location>
</feature>
<dbReference type="CDD" id="cd00118">
    <property type="entry name" value="LysM"/>
    <property type="match status" value="1"/>
</dbReference>
<evidence type="ECO:0000259" key="8">
    <source>
        <dbReference type="PROSITE" id="PS51782"/>
    </source>
</evidence>
<dbReference type="RefSeq" id="WP_327789526.1">
    <property type="nucleotide sequence ID" value="NZ_JARGEQ010000126.1"/>
</dbReference>
<keyword evidence="10" id="KW-1185">Reference proteome</keyword>
<keyword evidence="5" id="KW-0862">Zinc</keyword>
<keyword evidence="4 9" id="KW-0378">Hydrolase</keyword>
<dbReference type="Pfam" id="PF01476">
    <property type="entry name" value="LysM"/>
    <property type="match status" value="1"/>
</dbReference>
<feature type="domain" description="LysM" evidence="8">
    <location>
        <begin position="440"/>
        <end position="486"/>
    </location>
</feature>
<dbReference type="Gene3D" id="3.10.350.10">
    <property type="entry name" value="LysM domain"/>
    <property type="match status" value="1"/>
</dbReference>
<accession>A0AAP3XSA8</accession>
<evidence type="ECO:0000256" key="5">
    <source>
        <dbReference type="ARBA" id="ARBA00022833"/>
    </source>
</evidence>
<dbReference type="Gene3D" id="3.30.2010.10">
    <property type="entry name" value="Metalloproteases ('zincins'), catalytic domain"/>
    <property type="match status" value="1"/>
</dbReference>
<evidence type="ECO:0000256" key="7">
    <source>
        <dbReference type="SAM" id="SignalP"/>
    </source>
</evidence>
<organism evidence="9 10">
    <name type="scientific">Marinimicrococcus flavescens</name>
    <dbReference type="NCBI Taxonomy" id="3031815"/>
    <lineage>
        <taxon>Bacteria</taxon>
        <taxon>Pseudomonadati</taxon>
        <taxon>Pseudomonadota</taxon>
        <taxon>Alphaproteobacteria</taxon>
        <taxon>Geminicoccales</taxon>
        <taxon>Geminicoccaceae</taxon>
        <taxon>Marinimicrococcus</taxon>
    </lineage>
</organism>
<evidence type="ECO:0000256" key="6">
    <source>
        <dbReference type="ARBA" id="ARBA00023049"/>
    </source>
</evidence>
<keyword evidence="2" id="KW-0645">Protease</keyword>
<dbReference type="InterPro" id="IPR001915">
    <property type="entry name" value="Peptidase_M48"/>
</dbReference>
<dbReference type="PROSITE" id="PS51782">
    <property type="entry name" value="LYSM"/>
    <property type="match status" value="1"/>
</dbReference>
<gene>
    <name evidence="9" type="ORF">PZ740_12020</name>
</gene>
<dbReference type="SMART" id="SM00257">
    <property type="entry name" value="LysM"/>
    <property type="match status" value="1"/>
</dbReference>
<dbReference type="Pfam" id="PF01435">
    <property type="entry name" value="Peptidase_M48"/>
    <property type="match status" value="1"/>
</dbReference>
<dbReference type="GO" id="GO:0046872">
    <property type="term" value="F:metal ion binding"/>
    <property type="evidence" value="ECO:0007669"/>
    <property type="project" value="UniProtKB-KW"/>
</dbReference>
<dbReference type="Proteomes" id="UP001301140">
    <property type="component" value="Unassembled WGS sequence"/>
</dbReference>